<dbReference type="AlphaFoldDB" id="A0A2H0KBB7"/>
<evidence type="ECO:0000313" key="3">
    <source>
        <dbReference type="Proteomes" id="UP000229342"/>
    </source>
</evidence>
<name>A0A2H0KBB7_9BACT</name>
<gene>
    <name evidence="2" type="ORF">COV91_03420</name>
</gene>
<dbReference type="Proteomes" id="UP000229342">
    <property type="component" value="Unassembled WGS sequence"/>
</dbReference>
<evidence type="ECO:0000313" key="2">
    <source>
        <dbReference type="EMBL" id="PIQ68551.1"/>
    </source>
</evidence>
<evidence type="ECO:0000256" key="1">
    <source>
        <dbReference type="SAM" id="MobiDB-lite"/>
    </source>
</evidence>
<sequence length="293" mass="32749">MPLKNITCLIFLVVVMLNISGCGRCDKSGDDSCQIQSESPDTINNDNGSGSGDDSGNGRNDDDNGGGDNSRTITEQLLDHELITDSIYLGIVQPDDVLHFEIEGVETVPQFSAIYERSYASSWKEFFCPLIDPPARDFPRPPFPPIPPRPDFKRGTCHYITVPGNCRHKFRNRIADKVEQVVIKDDLKKLKLKLVIGDKDFPLGEVVERKENKVFSKLLLTREMLTQEREAKLIVQKYDAHNVKVGFIGFGSCNGLGSRDFKTTGPTNSSNLTVRAMQEFTVSASVEYIENER</sequence>
<reference evidence="2 3" key="1">
    <citation type="submission" date="2017-09" db="EMBL/GenBank/DDBJ databases">
        <title>Depth-based differentiation of microbial function through sediment-hosted aquifers and enrichment of novel symbionts in the deep terrestrial subsurface.</title>
        <authorList>
            <person name="Probst A.J."/>
            <person name="Ladd B."/>
            <person name="Jarett J.K."/>
            <person name="Geller-Mcgrath D.E."/>
            <person name="Sieber C.M."/>
            <person name="Emerson J.B."/>
            <person name="Anantharaman K."/>
            <person name="Thomas B.C."/>
            <person name="Malmstrom R."/>
            <person name="Stieglmeier M."/>
            <person name="Klingl A."/>
            <person name="Woyke T."/>
            <person name="Ryan C.M."/>
            <person name="Banfield J.F."/>
        </authorList>
    </citation>
    <scope>NUCLEOTIDE SEQUENCE [LARGE SCALE GENOMIC DNA]</scope>
    <source>
        <strain evidence="2">CG11_big_fil_rev_8_21_14_0_20_46_11</strain>
    </source>
</reference>
<feature type="region of interest" description="Disordered" evidence="1">
    <location>
        <begin position="30"/>
        <end position="71"/>
    </location>
</feature>
<protein>
    <submittedName>
        <fullName evidence="2">Uncharacterized protein</fullName>
    </submittedName>
</protein>
<feature type="compositionally biased region" description="Polar residues" evidence="1">
    <location>
        <begin position="31"/>
        <end position="43"/>
    </location>
</feature>
<proteinExistence type="predicted"/>
<organism evidence="2 3">
    <name type="scientific">Candidatus Taylorbacteria bacterium CG11_big_fil_rev_8_21_14_0_20_46_11</name>
    <dbReference type="NCBI Taxonomy" id="1975025"/>
    <lineage>
        <taxon>Bacteria</taxon>
        <taxon>Candidatus Tayloriibacteriota</taxon>
    </lineage>
</organism>
<comment type="caution">
    <text evidence="2">The sequence shown here is derived from an EMBL/GenBank/DDBJ whole genome shotgun (WGS) entry which is preliminary data.</text>
</comment>
<dbReference type="EMBL" id="PCVG01000044">
    <property type="protein sequence ID" value="PIQ68551.1"/>
    <property type="molecule type" value="Genomic_DNA"/>
</dbReference>
<accession>A0A2H0KBB7</accession>